<evidence type="ECO:0000256" key="2">
    <source>
        <dbReference type="ARBA" id="ARBA00015553"/>
    </source>
</evidence>
<dbReference type="Gene3D" id="3.40.50.300">
    <property type="entry name" value="P-loop containing nucleotide triphosphate hydrolases"/>
    <property type="match status" value="1"/>
</dbReference>
<dbReference type="GO" id="GO:0140664">
    <property type="term" value="F:ATP-dependent DNA damage sensor activity"/>
    <property type="evidence" value="ECO:0007669"/>
    <property type="project" value="InterPro"/>
</dbReference>
<dbReference type="PRINTS" id="PR00142">
    <property type="entry name" value="RECA"/>
</dbReference>
<keyword evidence="7 8" id="KW-0234">DNA repair</keyword>
<dbReference type="Pfam" id="PF21096">
    <property type="entry name" value="RecA_C"/>
    <property type="match status" value="1"/>
</dbReference>
<accession>A0A2W6AWG6</accession>
<name>A0A2W6AWG6_9BACT</name>
<dbReference type="InterPro" id="IPR003593">
    <property type="entry name" value="AAA+_ATPase"/>
</dbReference>
<evidence type="ECO:0000256" key="4">
    <source>
        <dbReference type="ARBA" id="ARBA00022840"/>
    </source>
</evidence>
<evidence type="ECO:0000256" key="9">
    <source>
        <dbReference type="RuleBase" id="RU004527"/>
    </source>
</evidence>
<keyword evidence="7" id="KW-0963">Cytoplasm</keyword>
<keyword evidence="5 7" id="KW-0238">DNA-binding</keyword>
<evidence type="ECO:0000256" key="7">
    <source>
        <dbReference type="HAMAP-Rule" id="MF_00268"/>
    </source>
</evidence>
<evidence type="ECO:0000259" key="12">
    <source>
        <dbReference type="PROSITE" id="PS50163"/>
    </source>
</evidence>
<dbReference type="GO" id="GO:0005829">
    <property type="term" value="C:cytosol"/>
    <property type="evidence" value="ECO:0007669"/>
    <property type="project" value="TreeGrafter"/>
</dbReference>
<dbReference type="InterPro" id="IPR049428">
    <property type="entry name" value="RecA-like_N"/>
</dbReference>
<organism evidence="13 14">
    <name type="scientific">Candidatus Aeolococcus gillhamiae</name>
    <dbReference type="NCBI Taxonomy" id="3127015"/>
    <lineage>
        <taxon>Bacteria</taxon>
        <taxon>Bacillati</taxon>
        <taxon>Candidatus Dormiibacterota</taxon>
        <taxon>Candidatus Dormibacteria</taxon>
        <taxon>Candidatus Aeolococcales</taxon>
        <taxon>Candidatus Aeolococcaceae</taxon>
        <taxon>Candidatus Aeolococcus</taxon>
    </lineage>
</organism>
<evidence type="ECO:0000256" key="1">
    <source>
        <dbReference type="ARBA" id="ARBA00009391"/>
    </source>
</evidence>
<dbReference type="PANTHER" id="PTHR45900">
    <property type="entry name" value="RECA"/>
    <property type="match status" value="1"/>
</dbReference>
<dbReference type="PANTHER" id="PTHR45900:SF1">
    <property type="entry name" value="MITOCHONDRIAL DNA REPAIR PROTEIN RECA HOMOLOG-RELATED"/>
    <property type="match status" value="1"/>
</dbReference>
<dbReference type="AlphaFoldDB" id="A0A2W6AWG6"/>
<evidence type="ECO:0000313" key="14">
    <source>
        <dbReference type="Proteomes" id="UP000248724"/>
    </source>
</evidence>
<feature type="domain" description="RecA family profile 1" evidence="11">
    <location>
        <begin position="89"/>
        <end position="248"/>
    </location>
</feature>
<keyword evidence="6 7" id="KW-0233">DNA recombination</keyword>
<feature type="binding site" evidence="7">
    <location>
        <begin position="119"/>
        <end position="126"/>
    </location>
    <ligand>
        <name>ATP</name>
        <dbReference type="ChEBI" id="CHEBI:30616"/>
    </ligand>
</feature>
<keyword evidence="7 9" id="KW-0227">DNA damage</keyword>
<evidence type="ECO:0000256" key="6">
    <source>
        <dbReference type="ARBA" id="ARBA00023172"/>
    </source>
</evidence>
<comment type="similarity">
    <text evidence="1 7 9">Belongs to the RecA family.</text>
</comment>
<dbReference type="SUPFAM" id="SSF52540">
    <property type="entry name" value="P-loop containing nucleoside triphosphate hydrolases"/>
    <property type="match status" value="1"/>
</dbReference>
<keyword evidence="3 7" id="KW-0547">Nucleotide-binding</keyword>
<reference evidence="13 14" key="1">
    <citation type="journal article" date="2017" name="Nature">
        <title>Atmospheric trace gases support primary production in Antarctic desert surface soil.</title>
        <authorList>
            <person name="Ji M."/>
            <person name="Greening C."/>
            <person name="Vanwonterghem I."/>
            <person name="Carere C.R."/>
            <person name="Bay S.K."/>
            <person name="Steen J.A."/>
            <person name="Montgomery K."/>
            <person name="Lines T."/>
            <person name="Beardall J."/>
            <person name="van Dorst J."/>
            <person name="Snape I."/>
            <person name="Stott M.B."/>
            <person name="Hugenholtz P."/>
            <person name="Ferrari B.C."/>
        </authorList>
    </citation>
    <scope>NUCLEOTIDE SEQUENCE [LARGE SCALE GENOMIC DNA]</scope>
    <source>
        <strain evidence="13">RRmetagenome_bin12</strain>
    </source>
</reference>
<protein>
    <recommendedName>
        <fullName evidence="2 7">Protein RecA</fullName>
    </recommendedName>
    <alternativeName>
        <fullName evidence="7 8">Recombinase A</fullName>
    </alternativeName>
</protein>
<dbReference type="GO" id="GO:0006281">
    <property type="term" value="P:DNA repair"/>
    <property type="evidence" value="ECO:0007669"/>
    <property type="project" value="UniProtKB-UniRule"/>
</dbReference>
<keyword evidence="4 7" id="KW-0067">ATP-binding</keyword>
<dbReference type="CDD" id="cd00983">
    <property type="entry name" value="RecA"/>
    <property type="match status" value="1"/>
</dbReference>
<dbReference type="InterPro" id="IPR049261">
    <property type="entry name" value="RecA-like_C"/>
</dbReference>
<dbReference type="InterPro" id="IPR023400">
    <property type="entry name" value="RecA_C_sf"/>
</dbReference>
<dbReference type="GO" id="GO:0006310">
    <property type="term" value="P:DNA recombination"/>
    <property type="evidence" value="ECO:0007669"/>
    <property type="project" value="UniProtKB-UniRule"/>
</dbReference>
<dbReference type="GO" id="GO:0009432">
    <property type="term" value="P:SOS response"/>
    <property type="evidence" value="ECO:0007669"/>
    <property type="project" value="UniProtKB-UniRule"/>
</dbReference>
<dbReference type="Proteomes" id="UP000248724">
    <property type="component" value="Unassembled WGS sequence"/>
</dbReference>
<evidence type="ECO:0000256" key="3">
    <source>
        <dbReference type="ARBA" id="ARBA00022741"/>
    </source>
</evidence>
<dbReference type="PROSITE" id="PS00321">
    <property type="entry name" value="RECA_1"/>
    <property type="match status" value="1"/>
</dbReference>
<proteinExistence type="inferred from homology"/>
<keyword evidence="7 8" id="KW-0742">SOS response</keyword>
<evidence type="ECO:0000259" key="11">
    <source>
        <dbReference type="PROSITE" id="PS50162"/>
    </source>
</evidence>
<dbReference type="SMART" id="SM00382">
    <property type="entry name" value="AAA"/>
    <property type="match status" value="1"/>
</dbReference>
<feature type="domain" description="RecA family profile 2" evidence="12">
    <location>
        <begin position="253"/>
        <end position="326"/>
    </location>
</feature>
<dbReference type="InterPro" id="IPR013765">
    <property type="entry name" value="DNA_recomb/repair_RecA"/>
</dbReference>
<comment type="function">
    <text evidence="7">Can catalyze the hydrolysis of ATP in the presence of single-stranded DNA, the ATP-dependent uptake of single-stranded DNA by duplex DNA, and the ATP-dependent hybridization of homologous single-stranded DNAs. It interacts with LexA causing its activation and leading to its autocatalytic cleavage.</text>
</comment>
<dbReference type="InterPro" id="IPR020584">
    <property type="entry name" value="DNA_recomb/repair_RecA_CS"/>
</dbReference>
<dbReference type="PROSITE" id="PS50162">
    <property type="entry name" value="RECA_2"/>
    <property type="match status" value="1"/>
</dbReference>
<gene>
    <name evidence="7 13" type="primary">recA</name>
    <name evidence="13" type="ORF">DLM65_04165</name>
</gene>
<dbReference type="EMBL" id="QHBU01000077">
    <property type="protein sequence ID" value="PZR82271.1"/>
    <property type="molecule type" value="Genomic_DNA"/>
</dbReference>
<evidence type="ECO:0000256" key="8">
    <source>
        <dbReference type="RuleBase" id="RU000526"/>
    </source>
</evidence>
<evidence type="ECO:0000256" key="10">
    <source>
        <dbReference type="SAM" id="MobiDB-lite"/>
    </source>
</evidence>
<evidence type="ECO:0000256" key="5">
    <source>
        <dbReference type="ARBA" id="ARBA00023125"/>
    </source>
</evidence>
<dbReference type="GO" id="GO:0003684">
    <property type="term" value="F:damaged DNA binding"/>
    <property type="evidence" value="ECO:0007669"/>
    <property type="project" value="UniProtKB-UniRule"/>
</dbReference>
<dbReference type="Pfam" id="PF00154">
    <property type="entry name" value="RecA_N"/>
    <property type="match status" value="1"/>
</dbReference>
<dbReference type="PROSITE" id="PS50163">
    <property type="entry name" value="RECA_3"/>
    <property type="match status" value="1"/>
</dbReference>
<dbReference type="HAMAP" id="MF_00268">
    <property type="entry name" value="RecA"/>
    <property type="match status" value="1"/>
</dbReference>
<dbReference type="InterPro" id="IPR020588">
    <property type="entry name" value="RecA_ATP-bd"/>
</dbReference>
<dbReference type="SUPFAM" id="SSF54752">
    <property type="entry name" value="RecA protein, C-terminal domain"/>
    <property type="match status" value="1"/>
</dbReference>
<dbReference type="NCBIfam" id="TIGR02012">
    <property type="entry name" value="tigrfam_recA"/>
    <property type="match status" value="1"/>
</dbReference>
<feature type="region of interest" description="Disordered" evidence="10">
    <location>
        <begin position="1"/>
        <end position="32"/>
    </location>
</feature>
<dbReference type="GO" id="GO:0003697">
    <property type="term" value="F:single-stranded DNA binding"/>
    <property type="evidence" value="ECO:0007669"/>
    <property type="project" value="UniProtKB-UniRule"/>
</dbReference>
<dbReference type="GO" id="GO:0005524">
    <property type="term" value="F:ATP binding"/>
    <property type="evidence" value="ECO:0007669"/>
    <property type="project" value="UniProtKB-UniRule"/>
</dbReference>
<dbReference type="FunFam" id="3.40.50.300:FF:000087">
    <property type="entry name" value="Recombinase RecA"/>
    <property type="match status" value="1"/>
</dbReference>
<evidence type="ECO:0000313" key="13">
    <source>
        <dbReference type="EMBL" id="PZR82271.1"/>
    </source>
</evidence>
<dbReference type="InterPro" id="IPR027417">
    <property type="entry name" value="P-loop_NTPase"/>
</dbReference>
<sequence>MPTLAPSFTRPSTDASHSTDHGVSALTTTPESRNIEPIVEVNGRRTAAVSGSEAVTTERDRALSTALGQIERSHGKGAIMRLGEARTQRVEAIPTGALTLDIALGVGGVPRGRVLEIYGPESSGKTTLTLHIIAEAQKLGGVAAFIDAEHALDPQYAARIGVKTDELLISQPDTGEQALEIVEVLVRSGAVDVVVIDSVAALVPKAEIDGEMGDSHVGLQARLMSQAMRKLTAAISRSNTCVIFINQLREKIGVMFGNPETTTGGRALKFYASVRLDIRKIDSIKQGLDVVGNRVKVKVVKNKVAAPFRVAEFDIMYNEGISYAGSVLDIAIETKVIDKSGAWFSYGDMRLGQGRENVRDFLRQNVDLLEEIAGKVKVQSLPEVPPVIEADTNGAAPPVTVG</sequence>
<comment type="subcellular location">
    <subcellularLocation>
        <location evidence="7">Cytoplasm</location>
    </subcellularLocation>
</comment>
<dbReference type="InterPro" id="IPR020587">
    <property type="entry name" value="RecA_monomer-monomer_interface"/>
</dbReference>
<comment type="caution">
    <text evidence="13">The sequence shown here is derived from an EMBL/GenBank/DDBJ whole genome shotgun (WGS) entry which is preliminary data.</text>
</comment>